<feature type="compositionally biased region" description="Low complexity" evidence="3">
    <location>
        <begin position="399"/>
        <end position="408"/>
    </location>
</feature>
<dbReference type="AlphaFoldDB" id="A0A1Q3EY58"/>
<evidence type="ECO:0000313" key="4">
    <source>
        <dbReference type="EMBL" id="JAV20257.1"/>
    </source>
</evidence>
<accession>A0A1Q3EY58</accession>
<dbReference type="Pfam" id="PF00400">
    <property type="entry name" value="WD40"/>
    <property type="match status" value="2"/>
</dbReference>
<feature type="compositionally biased region" description="Basic residues" evidence="3">
    <location>
        <begin position="453"/>
        <end position="465"/>
    </location>
</feature>
<dbReference type="EMBL" id="GFDL01014788">
    <property type="protein sequence ID" value="JAV20257.1"/>
    <property type="molecule type" value="Transcribed_RNA"/>
</dbReference>
<comment type="function">
    <text evidence="1">Negatively regulates the PAK1 kinase. PAK1 is a member of the PAK kinase family, which has been shown to play a positive role in the regulation of signaling pathways involving MAPK8 and RELA. PAK1 exists as an inactive homodimer, which is activated by binding of small GTPases such as CDC42 to an N-terminal regulatory domain. PAK1IP1 also binds to the N-terminus of PAK1, and inhibits the specific activation of PAK1 by CDC42. May be involved in ribosomal large subunit assembly.</text>
</comment>
<feature type="compositionally biased region" description="Low complexity" evidence="3">
    <location>
        <begin position="374"/>
        <end position="390"/>
    </location>
</feature>
<name>A0A1Q3EY58_CULTA</name>
<dbReference type="InterPro" id="IPR015943">
    <property type="entry name" value="WD40/YVTN_repeat-like_dom_sf"/>
</dbReference>
<reference evidence="4" key="1">
    <citation type="submission" date="2017-01" db="EMBL/GenBank/DDBJ databases">
        <title>A deep insight into the sialotranscriptome of adult male and female Cluex tarsalis mosquitoes.</title>
        <authorList>
            <person name="Ribeiro J.M."/>
            <person name="Moreira F."/>
            <person name="Bernard K.A."/>
            <person name="Calvo E."/>
        </authorList>
    </citation>
    <scope>NUCLEOTIDE SEQUENCE</scope>
    <source>
        <strain evidence="4">Kern County</strain>
        <tissue evidence="4">Salivary glands</tissue>
    </source>
</reference>
<feature type="region of interest" description="Disordered" evidence="3">
    <location>
        <begin position="350"/>
        <end position="465"/>
    </location>
</feature>
<dbReference type="SUPFAM" id="SSF50978">
    <property type="entry name" value="WD40 repeat-like"/>
    <property type="match status" value="1"/>
</dbReference>
<feature type="repeat" description="WD" evidence="2">
    <location>
        <begin position="78"/>
        <end position="119"/>
    </location>
</feature>
<organism evidence="4">
    <name type="scientific">Culex tarsalis</name>
    <name type="common">Encephalitis mosquito</name>
    <dbReference type="NCBI Taxonomy" id="7177"/>
    <lineage>
        <taxon>Eukaryota</taxon>
        <taxon>Metazoa</taxon>
        <taxon>Ecdysozoa</taxon>
        <taxon>Arthropoda</taxon>
        <taxon>Hexapoda</taxon>
        <taxon>Insecta</taxon>
        <taxon>Pterygota</taxon>
        <taxon>Neoptera</taxon>
        <taxon>Endopterygota</taxon>
        <taxon>Diptera</taxon>
        <taxon>Nematocera</taxon>
        <taxon>Culicoidea</taxon>
        <taxon>Culicidae</taxon>
        <taxon>Culicinae</taxon>
        <taxon>Culicini</taxon>
        <taxon>Culex</taxon>
        <taxon>Culex</taxon>
    </lineage>
</organism>
<evidence type="ECO:0000256" key="2">
    <source>
        <dbReference type="PROSITE-ProRule" id="PRU00221"/>
    </source>
</evidence>
<dbReference type="PANTHER" id="PTHR44675:SF1">
    <property type="entry name" value="P21-ACTIVATED PROTEIN KINASE-INTERACTING PROTEIN 1"/>
    <property type="match status" value="1"/>
</dbReference>
<sequence>MAGLELIVGTYEEYTVGYKVEPFKTDPSRQYLKEIFSTHNHTASVRVLASHGKLLASGGADDRICIFDLETGTLRDELLHHNGTVNCLTFSADGSYLFSGSQDGTIAAINVKKLAVDKTWRNAHKAAVLTITIHPRGKLALSLGAHMTLRTWDLVTGRTIYTRGLKGDPRFGGLLSWVEWSPDGAHFALVGNRVVDVVSVDTTKSARTVTCSARPVSLCWISDTELAVGLDDGHLVMFDLGDGPEVEPEKIRAYETRLKAMAIVGNHLATASSSGDISLWEIEGSELHELCTTNIGCRPTCMVLVEADRHGLHKYLRKQEDSKEDLKNQLKKIHAIGKVIVEHEDPLQAAATQKSQKNRKNKKRPAGDQPSGFSTPLSKKSKSVTSSLKAKSYEKKRAANTSAAAAASGIWEEEDAGEVEPSEPMASPEKKKKKAKKGNGLSQTIAGGAGLKSGKKNKEKRRGSL</sequence>
<dbReference type="PANTHER" id="PTHR44675">
    <property type="entry name" value="PAK1 INTERACTING PROTEIN 1"/>
    <property type="match status" value="1"/>
</dbReference>
<dbReference type="SMART" id="SM00320">
    <property type="entry name" value="WD40"/>
    <property type="match status" value="5"/>
</dbReference>
<evidence type="ECO:0000256" key="3">
    <source>
        <dbReference type="SAM" id="MobiDB-lite"/>
    </source>
</evidence>
<feature type="compositionally biased region" description="Acidic residues" evidence="3">
    <location>
        <begin position="411"/>
        <end position="421"/>
    </location>
</feature>
<keyword evidence="2" id="KW-0853">WD repeat</keyword>
<evidence type="ECO:0000256" key="1">
    <source>
        <dbReference type="ARBA" id="ARBA00045213"/>
    </source>
</evidence>
<feature type="repeat" description="WD" evidence="2">
    <location>
        <begin position="121"/>
        <end position="162"/>
    </location>
</feature>
<dbReference type="PROSITE" id="PS50294">
    <property type="entry name" value="WD_REPEATS_REGION"/>
    <property type="match status" value="1"/>
</dbReference>
<proteinExistence type="predicted"/>
<protein>
    <submittedName>
        <fullName evidence="4">Putative p21-activated protein</fullName>
    </submittedName>
</protein>
<dbReference type="InterPro" id="IPR001680">
    <property type="entry name" value="WD40_rpt"/>
</dbReference>
<dbReference type="InterPro" id="IPR036322">
    <property type="entry name" value="WD40_repeat_dom_sf"/>
</dbReference>
<dbReference type="Gene3D" id="2.130.10.10">
    <property type="entry name" value="YVTN repeat-like/Quinoprotein amine dehydrogenase"/>
    <property type="match status" value="2"/>
</dbReference>
<dbReference type="PROSITE" id="PS50082">
    <property type="entry name" value="WD_REPEATS_2"/>
    <property type="match status" value="2"/>
</dbReference>
<dbReference type="InterPro" id="IPR051959">
    <property type="entry name" value="PAK1-Kinase_Regulator"/>
</dbReference>